<comment type="caution">
    <text evidence="9">The sequence shown here is derived from an EMBL/GenBank/DDBJ whole genome shotgun (WGS) entry which is preliminary data.</text>
</comment>
<dbReference type="Proteomes" id="UP000753802">
    <property type="component" value="Unassembled WGS sequence"/>
</dbReference>
<dbReference type="InterPro" id="IPR025857">
    <property type="entry name" value="MacB_PCD"/>
</dbReference>
<proteinExistence type="predicted"/>
<evidence type="ECO:0000256" key="5">
    <source>
        <dbReference type="ARBA" id="ARBA00023136"/>
    </source>
</evidence>
<feature type="transmembrane region" description="Helical" evidence="6">
    <location>
        <begin position="746"/>
        <end position="768"/>
    </location>
</feature>
<evidence type="ECO:0000256" key="2">
    <source>
        <dbReference type="ARBA" id="ARBA00022475"/>
    </source>
</evidence>
<evidence type="ECO:0000256" key="3">
    <source>
        <dbReference type="ARBA" id="ARBA00022692"/>
    </source>
</evidence>
<feature type="domain" description="ABC3 transporter permease C-terminal" evidence="7">
    <location>
        <begin position="665"/>
        <end position="777"/>
    </location>
</feature>
<feature type="transmembrane region" description="Helical" evidence="6">
    <location>
        <begin position="21"/>
        <end position="41"/>
    </location>
</feature>
<feature type="domain" description="ABC3 transporter permease C-terminal" evidence="7">
    <location>
        <begin position="283"/>
        <end position="399"/>
    </location>
</feature>
<gene>
    <name evidence="9" type="ORF">GWC95_11630</name>
</gene>
<dbReference type="Pfam" id="PF02687">
    <property type="entry name" value="FtsX"/>
    <property type="match status" value="2"/>
</dbReference>
<organism evidence="9 10">
    <name type="scientific">Sediminibacterium roseum</name>
    <dbReference type="NCBI Taxonomy" id="1978412"/>
    <lineage>
        <taxon>Bacteria</taxon>
        <taxon>Pseudomonadati</taxon>
        <taxon>Bacteroidota</taxon>
        <taxon>Chitinophagia</taxon>
        <taxon>Chitinophagales</taxon>
        <taxon>Chitinophagaceae</taxon>
        <taxon>Sediminibacterium</taxon>
    </lineage>
</organism>
<dbReference type="PROSITE" id="PS51257">
    <property type="entry name" value="PROKAR_LIPOPROTEIN"/>
    <property type="match status" value="1"/>
</dbReference>
<accession>A0ABW9ZX05</accession>
<keyword evidence="5 6" id="KW-0472">Membrane</keyword>
<feature type="domain" description="MacB-like periplasmic core" evidence="8">
    <location>
        <begin position="20"/>
        <end position="236"/>
    </location>
</feature>
<feature type="transmembrane region" description="Helical" evidence="6">
    <location>
        <begin position="371"/>
        <end position="394"/>
    </location>
</feature>
<evidence type="ECO:0000256" key="1">
    <source>
        <dbReference type="ARBA" id="ARBA00004651"/>
    </source>
</evidence>
<feature type="transmembrane region" description="Helical" evidence="6">
    <location>
        <begin position="324"/>
        <end position="351"/>
    </location>
</feature>
<dbReference type="InterPro" id="IPR003838">
    <property type="entry name" value="ABC3_permease_C"/>
</dbReference>
<evidence type="ECO:0000259" key="8">
    <source>
        <dbReference type="Pfam" id="PF12704"/>
    </source>
</evidence>
<evidence type="ECO:0000313" key="10">
    <source>
        <dbReference type="Proteomes" id="UP000753802"/>
    </source>
</evidence>
<keyword evidence="2" id="KW-1003">Cell membrane</keyword>
<protein>
    <submittedName>
        <fullName evidence="9">FtsX-like permease family protein</fullName>
    </submittedName>
</protein>
<evidence type="ECO:0000256" key="4">
    <source>
        <dbReference type="ARBA" id="ARBA00022989"/>
    </source>
</evidence>
<dbReference type="PANTHER" id="PTHR30572:SF18">
    <property type="entry name" value="ABC-TYPE MACROLIDE FAMILY EXPORT SYSTEM PERMEASE COMPONENT 2"/>
    <property type="match status" value="1"/>
</dbReference>
<evidence type="ECO:0000313" key="9">
    <source>
        <dbReference type="EMBL" id="NCI50578.1"/>
    </source>
</evidence>
<dbReference type="InterPro" id="IPR050250">
    <property type="entry name" value="Macrolide_Exporter_MacB"/>
</dbReference>
<evidence type="ECO:0000256" key="6">
    <source>
        <dbReference type="SAM" id="Phobius"/>
    </source>
</evidence>
<comment type="subcellular location">
    <subcellularLocation>
        <location evidence="1">Cell membrane</location>
        <topology evidence="1">Multi-pass membrane protein</topology>
    </subcellularLocation>
</comment>
<dbReference type="PANTHER" id="PTHR30572">
    <property type="entry name" value="MEMBRANE COMPONENT OF TRANSPORTER-RELATED"/>
    <property type="match status" value="1"/>
</dbReference>
<feature type="transmembrane region" description="Helical" evidence="6">
    <location>
        <begin position="415"/>
        <end position="439"/>
    </location>
</feature>
<evidence type="ECO:0000259" key="7">
    <source>
        <dbReference type="Pfam" id="PF02687"/>
    </source>
</evidence>
<keyword evidence="10" id="KW-1185">Reference proteome</keyword>
<reference evidence="9 10" key="1">
    <citation type="submission" date="2020-01" db="EMBL/GenBank/DDBJ databases">
        <title>Genome analysis.</title>
        <authorList>
            <person name="Wu S."/>
            <person name="Wang G."/>
        </authorList>
    </citation>
    <scope>NUCLEOTIDE SEQUENCE [LARGE SCALE GENOMIC DNA]</scope>
    <source>
        <strain evidence="9 10">SYL130</strain>
    </source>
</reference>
<dbReference type="Pfam" id="PF12704">
    <property type="entry name" value="MacB_PCD"/>
    <property type="match status" value="2"/>
</dbReference>
<feature type="transmembrane region" description="Helical" evidence="6">
    <location>
        <begin position="277"/>
        <end position="299"/>
    </location>
</feature>
<name>A0ABW9ZX05_9BACT</name>
<feature type="transmembrane region" description="Helical" evidence="6">
    <location>
        <begin position="698"/>
        <end position="726"/>
    </location>
</feature>
<feature type="domain" description="MacB-like periplasmic core" evidence="8">
    <location>
        <begin position="518"/>
        <end position="629"/>
    </location>
</feature>
<dbReference type="RefSeq" id="WP_161818896.1">
    <property type="nucleotide sequence ID" value="NZ_JAACJS010000015.1"/>
</dbReference>
<feature type="transmembrane region" description="Helical" evidence="6">
    <location>
        <begin position="665"/>
        <end position="686"/>
    </location>
</feature>
<sequence length="785" mass="87627">MLKNFFKTTFRTLWKNKTYSFLNIFGLAIGVACAGLIFLWVEDEMGYDNVYAKKDRLYNIRTNQTYDGNTRTFTSSPGPMAEAIKKEIPGIVNTARLNRTQALFSVGDKAIYEKGCYADSALFSMFTMEFVQGSIANVFKDVNCIVITRKMAARFFGEGRQVVGKSIRFDNKQDYLITGVVKDVPANTSFQYEWFIPFEVYFKMRSGNLSRWGNNSTNTYVEVAPNANIAAINAQLYGFIQKRETGANARAFLFPMTDWRLRDRFESGKQVGGRIEYINMFSIIAWIILLIACINFMNLSTARSEKRAKEVGVRKVMGAEKKTLIWQFIFEAICMSFLSVAVGVIIIALVLPAFNTLVEKQMTLSLFDPAHITSLLGIALFCGIVAGSYPAFYLSSFNPVQVLKSIKQRSGSAAWIRKGLVVTQFTVSIVLIIGTIIIFQQIRHVKGRDLGYNKDNLISIDARGDMIKNYSVIRQELLGSGLIEEAGLNSFNTMNIGNNGSGYDWNGKDKSKDILISNRNITAQMIPTLGLHFKEGRNFNTDAAADTSNIVITASLAKLMGAGSALGKKIYDGSNYFEVIGVVNDFVYGDMYGQSDPVIFFNNPAAAKYLYVRIKPQTDPQKALATLEAVLKKNNPAYPFEYSFVDDQFNQQFKAEMLISTLSRVFALLTIIISCLGLFGLAAYTAERRTKEIGIRKVLGASVTGITGLLSKDFLQLVFISTLIAYPLAWWAMNKWLQGYAYRINISWWVFLIAGAGAMVIALATISFQSVKAALMNPVKSLRTE</sequence>
<keyword evidence="3 6" id="KW-0812">Transmembrane</keyword>
<keyword evidence="4 6" id="KW-1133">Transmembrane helix</keyword>
<dbReference type="EMBL" id="JAACJS010000015">
    <property type="protein sequence ID" value="NCI50578.1"/>
    <property type="molecule type" value="Genomic_DNA"/>
</dbReference>